<evidence type="ECO:0000313" key="5">
    <source>
        <dbReference type="EMBL" id="WMW65344.1"/>
    </source>
</evidence>
<keyword evidence="1" id="KW-0328">Glycosyltransferase</keyword>
<dbReference type="CDD" id="cd03811">
    <property type="entry name" value="GT4_GT28_WabH-like"/>
    <property type="match status" value="1"/>
</dbReference>
<reference evidence="5" key="1">
    <citation type="submission" date="2023-09" db="EMBL/GenBank/DDBJ databases">
        <authorList>
            <consortium name="CW5 consortium"/>
            <person name="Lu C.-W."/>
        </authorList>
    </citation>
    <scope>NUCLEOTIDE SEQUENCE</scope>
    <source>
        <strain evidence="5">KPS</strain>
    </source>
</reference>
<evidence type="ECO:0000256" key="2">
    <source>
        <dbReference type="ARBA" id="ARBA00022679"/>
    </source>
</evidence>
<keyword evidence="6" id="KW-1185">Reference proteome</keyword>
<evidence type="ECO:0000256" key="1">
    <source>
        <dbReference type="ARBA" id="ARBA00022676"/>
    </source>
</evidence>
<dbReference type="Proteomes" id="UP001180616">
    <property type="component" value="Chromosome"/>
</dbReference>
<dbReference type="PANTHER" id="PTHR12526">
    <property type="entry name" value="GLYCOSYLTRANSFERASE"/>
    <property type="match status" value="1"/>
</dbReference>
<dbReference type="PANTHER" id="PTHR12526:SF510">
    <property type="entry name" value="D-INOSITOL 3-PHOSPHATE GLYCOSYLTRANSFERASE"/>
    <property type="match status" value="1"/>
</dbReference>
<sequence>MRIAFINATRKWGGVKTWTLDFAERLAAFGHDVRVYGRQPEFVAQARQRVGHGERADFGCDLNPAAVARFLRAFRRQRTDIVVLNIGKDLATAGVAARLLGIPVVQRIGLPEDIPQRFKTRLLHAWIRPAFLCPCRFIADGFARSLPYVDPADVHVVLNGKPPTTAPLATHAPRRLIATQQLNPDKGHETLLRALSTIDMPFELHVVGTGSDETRLRGLAASLGLAERVLWHGFSTDVPGLLAQADIFLLASRSEGLPNTLLEALAQGLLPISRDVGGVREVFTPQLEPWLLPPDAGPEAFAAVLRTALALSDDALLAARQASLEACRTRCDLDAKARELECWLADQVAAYARRQ</sequence>
<name>A0ABY9R1N1_9BACT</name>
<gene>
    <name evidence="5" type="ORF">KPS_003463</name>
</gene>
<dbReference type="Pfam" id="PF13439">
    <property type="entry name" value="Glyco_transf_4"/>
    <property type="match status" value="1"/>
</dbReference>
<dbReference type="InterPro" id="IPR028098">
    <property type="entry name" value="Glyco_trans_4-like_N"/>
</dbReference>
<dbReference type="EMBL" id="CP133659">
    <property type="protein sequence ID" value="WMW65344.1"/>
    <property type="molecule type" value="Genomic_DNA"/>
</dbReference>
<dbReference type="Gene3D" id="3.40.50.2000">
    <property type="entry name" value="Glycogen Phosphorylase B"/>
    <property type="match status" value="2"/>
</dbReference>
<accession>A0ABY9R1N1</accession>
<dbReference type="InterPro" id="IPR001296">
    <property type="entry name" value="Glyco_trans_1"/>
</dbReference>
<evidence type="ECO:0000313" key="6">
    <source>
        <dbReference type="Proteomes" id="UP001180616"/>
    </source>
</evidence>
<dbReference type="Pfam" id="PF00534">
    <property type="entry name" value="Glycos_transf_1"/>
    <property type="match status" value="1"/>
</dbReference>
<feature type="domain" description="Glycosyl transferase family 1" evidence="3">
    <location>
        <begin position="175"/>
        <end position="312"/>
    </location>
</feature>
<proteinExistence type="predicted"/>
<feature type="domain" description="Glycosyltransferase subfamily 4-like N-terminal" evidence="4">
    <location>
        <begin position="12"/>
        <end position="160"/>
    </location>
</feature>
<evidence type="ECO:0000259" key="4">
    <source>
        <dbReference type="Pfam" id="PF13439"/>
    </source>
</evidence>
<evidence type="ECO:0000259" key="3">
    <source>
        <dbReference type="Pfam" id="PF00534"/>
    </source>
</evidence>
<protein>
    <submittedName>
        <fullName evidence="5">Glycosyltransferase</fullName>
    </submittedName>
</protein>
<keyword evidence="2" id="KW-0808">Transferase</keyword>
<dbReference type="RefSeq" id="WP_309541355.1">
    <property type="nucleotide sequence ID" value="NZ_CP133659.1"/>
</dbReference>
<dbReference type="SUPFAM" id="SSF53756">
    <property type="entry name" value="UDP-Glycosyltransferase/glycogen phosphorylase"/>
    <property type="match status" value="1"/>
</dbReference>
<organism evidence="5 6">
    <name type="scientific">Nitratidesulfovibrio liaohensis</name>
    <dbReference type="NCBI Taxonomy" id="2604158"/>
    <lineage>
        <taxon>Bacteria</taxon>
        <taxon>Pseudomonadati</taxon>
        <taxon>Thermodesulfobacteriota</taxon>
        <taxon>Desulfovibrionia</taxon>
        <taxon>Desulfovibrionales</taxon>
        <taxon>Desulfovibrionaceae</taxon>
        <taxon>Nitratidesulfovibrio</taxon>
    </lineage>
</organism>